<name>A0A2G9TRC0_TELCI</name>
<evidence type="ECO:0000256" key="2">
    <source>
        <dbReference type="SAM" id="MobiDB-lite"/>
    </source>
</evidence>
<reference evidence="3 4" key="1">
    <citation type="submission" date="2015-09" db="EMBL/GenBank/DDBJ databases">
        <title>Draft genome of the parasitic nematode Teladorsagia circumcincta isolate WARC Sus (inbred).</title>
        <authorList>
            <person name="Mitreva M."/>
        </authorList>
    </citation>
    <scope>NUCLEOTIDE SEQUENCE [LARGE SCALE GENOMIC DNA]</scope>
    <source>
        <strain evidence="3 4">S</strain>
    </source>
</reference>
<evidence type="ECO:0000313" key="3">
    <source>
        <dbReference type="EMBL" id="PIO60563.1"/>
    </source>
</evidence>
<evidence type="ECO:0000256" key="1">
    <source>
        <dbReference type="SAM" id="Coils"/>
    </source>
</evidence>
<gene>
    <name evidence="3" type="ORF">TELCIR_17939</name>
</gene>
<feature type="coiled-coil region" evidence="1">
    <location>
        <begin position="75"/>
        <end position="102"/>
    </location>
</feature>
<sequence>MAMIFHRKEVKDAFKVFTDRVLKYVFRIPRCVTLPEHEETLRLVLSDDPNVLSVDELNRRCEQLAAEVVEKRFIRADLEHQLQEANDVIEVLSTMIRQLQRISPDDEEDSDYASSSNVTSLPAAPPE</sequence>
<keyword evidence="4" id="KW-1185">Reference proteome</keyword>
<dbReference type="OrthoDB" id="1884855at2759"/>
<dbReference type="EMBL" id="KZ355204">
    <property type="protein sequence ID" value="PIO60563.1"/>
    <property type="molecule type" value="Genomic_DNA"/>
</dbReference>
<dbReference type="Proteomes" id="UP000230423">
    <property type="component" value="Unassembled WGS sequence"/>
</dbReference>
<protein>
    <submittedName>
        <fullName evidence="3">Uncharacterized protein</fullName>
    </submittedName>
</protein>
<keyword evidence="1" id="KW-0175">Coiled coil</keyword>
<feature type="region of interest" description="Disordered" evidence="2">
    <location>
        <begin position="103"/>
        <end position="127"/>
    </location>
</feature>
<proteinExistence type="predicted"/>
<dbReference type="AlphaFoldDB" id="A0A2G9TRC0"/>
<organism evidence="3 4">
    <name type="scientific">Teladorsagia circumcincta</name>
    <name type="common">Brown stomach worm</name>
    <name type="synonym">Ostertagia circumcincta</name>
    <dbReference type="NCBI Taxonomy" id="45464"/>
    <lineage>
        <taxon>Eukaryota</taxon>
        <taxon>Metazoa</taxon>
        <taxon>Ecdysozoa</taxon>
        <taxon>Nematoda</taxon>
        <taxon>Chromadorea</taxon>
        <taxon>Rhabditida</taxon>
        <taxon>Rhabditina</taxon>
        <taxon>Rhabditomorpha</taxon>
        <taxon>Strongyloidea</taxon>
        <taxon>Trichostrongylidae</taxon>
        <taxon>Teladorsagia</taxon>
    </lineage>
</organism>
<evidence type="ECO:0000313" key="4">
    <source>
        <dbReference type="Proteomes" id="UP000230423"/>
    </source>
</evidence>
<accession>A0A2G9TRC0</accession>